<evidence type="ECO:0000313" key="3">
    <source>
        <dbReference type="EMBL" id="UWX72558.1"/>
    </source>
</evidence>
<sequence length="120" mass="13446">MEANLIERQATRVVHVSATDAPVRSRQDALDVIFGHGHRDLAGIAIDEGCLHPDFLVLRTGVAGEILQMFVNYRTRIAIVGDFSRFDHGPLHDFIVESNRGRQVFFVADLDQALERLGQH</sequence>
<dbReference type="Proteomes" id="UP001059745">
    <property type="component" value="Chromosome 2"/>
</dbReference>
<dbReference type="EMBL" id="CP104215">
    <property type="protein sequence ID" value="UWX72558.1"/>
    <property type="molecule type" value="Genomic_DNA"/>
</dbReference>
<evidence type="ECO:0000259" key="1">
    <source>
        <dbReference type="Pfam" id="PF13788"/>
    </source>
</evidence>
<proteinExistence type="predicted"/>
<reference evidence="3" key="2">
    <citation type="submission" date="2022-09" db="EMBL/GenBank/DDBJ databases">
        <title>Genomic of Burkholderia gladioli.</title>
        <authorList>
            <person name="Wu H."/>
        </authorList>
    </citation>
    <scope>NUCLEOTIDE SEQUENCE</scope>
    <source>
        <strain evidence="3">ZN-S4</strain>
    </source>
</reference>
<dbReference type="GeneID" id="66461421"/>
<dbReference type="Proteomes" id="UP000029590">
    <property type="component" value="Unassembled WGS sequence"/>
</dbReference>
<evidence type="ECO:0000313" key="2">
    <source>
        <dbReference type="EMBL" id="KGC14204.1"/>
    </source>
</evidence>
<dbReference type="EMBL" id="JPGG01000016">
    <property type="protein sequence ID" value="KGC14204.1"/>
    <property type="molecule type" value="Genomic_DNA"/>
</dbReference>
<dbReference type="InterPro" id="IPR025438">
    <property type="entry name" value="DUF4180"/>
</dbReference>
<accession>A0AAP1UZC1</accession>
<evidence type="ECO:0000313" key="4">
    <source>
        <dbReference type="Proteomes" id="UP000029590"/>
    </source>
</evidence>
<dbReference type="Pfam" id="PF13788">
    <property type="entry name" value="DUF4180"/>
    <property type="match status" value="1"/>
</dbReference>
<organism evidence="2 4">
    <name type="scientific">Burkholderia gladioli</name>
    <name type="common">Pseudomonas marginata</name>
    <name type="synonym">Phytomonas marginata</name>
    <dbReference type="NCBI Taxonomy" id="28095"/>
    <lineage>
        <taxon>Bacteria</taxon>
        <taxon>Pseudomonadati</taxon>
        <taxon>Pseudomonadota</taxon>
        <taxon>Betaproteobacteria</taxon>
        <taxon>Burkholderiales</taxon>
        <taxon>Burkholderiaceae</taxon>
        <taxon>Burkholderia</taxon>
    </lineage>
</organism>
<protein>
    <submittedName>
        <fullName evidence="3">DUF4180 domain-containing protein</fullName>
    </submittedName>
</protein>
<name>A0AAP1UZC1_BURGA</name>
<dbReference type="RefSeq" id="WP_042285164.1">
    <property type="nucleotide sequence ID" value="NZ_CADEPT010000008.1"/>
</dbReference>
<reference evidence="2 4" key="1">
    <citation type="submission" date="2014-04" db="EMBL/GenBank/DDBJ databases">
        <authorList>
            <person name="Bishop-Lilly K.A."/>
            <person name="Broomall S.M."/>
            <person name="Chain P.S."/>
            <person name="Chertkov O."/>
            <person name="Coyne S.R."/>
            <person name="Daligault H.E."/>
            <person name="Davenport K.W."/>
            <person name="Erkkila T."/>
            <person name="Frey K.G."/>
            <person name="Gibbons H.S."/>
            <person name="Gu W."/>
            <person name="Jaissle J."/>
            <person name="Johnson S.L."/>
            <person name="Koroleva G.I."/>
            <person name="Ladner J.T."/>
            <person name="Lo C.-C."/>
            <person name="Minogue T.D."/>
            <person name="Munk C."/>
            <person name="Palacios G.F."/>
            <person name="Redden C.L."/>
            <person name="Rosenzweig C.N."/>
            <person name="Scholz M.B."/>
            <person name="Teshima H."/>
            <person name="Xu Y."/>
        </authorList>
    </citation>
    <scope>NUCLEOTIDE SEQUENCE [LARGE SCALE GENOMIC DNA]</scope>
    <source>
        <strain evidence="4">gladioli</strain>
        <strain evidence="2">Gladioli</strain>
    </source>
</reference>
<dbReference type="KEGG" id="bgo:BM43_4518"/>
<dbReference type="AlphaFoldDB" id="A0AAP1UZC1"/>
<feature type="domain" description="DUF4180" evidence="1">
    <location>
        <begin position="9"/>
        <end position="117"/>
    </location>
</feature>
<gene>
    <name evidence="2" type="ORF">DM48_15</name>
    <name evidence="3" type="ORF">NYZ96_29485</name>
</gene>